<dbReference type="Pfam" id="PF13191">
    <property type="entry name" value="AAA_16"/>
    <property type="match status" value="1"/>
</dbReference>
<dbReference type="Proteomes" id="UP001056708">
    <property type="component" value="Chromosome"/>
</dbReference>
<dbReference type="SMART" id="SM00220">
    <property type="entry name" value="S_TKc"/>
    <property type="match status" value="1"/>
</dbReference>
<keyword evidence="4 9" id="KW-0418">Kinase</keyword>
<keyword evidence="10" id="KW-1185">Reference proteome</keyword>
<evidence type="ECO:0000313" key="9">
    <source>
        <dbReference type="EMBL" id="USR90207.1"/>
    </source>
</evidence>
<evidence type="ECO:0000259" key="8">
    <source>
        <dbReference type="PROSITE" id="PS50109"/>
    </source>
</evidence>
<dbReference type="SUPFAM" id="SSF52540">
    <property type="entry name" value="P-loop containing nucleoside triphosphate hydrolases"/>
    <property type="match status" value="1"/>
</dbReference>
<dbReference type="SMART" id="SM00388">
    <property type="entry name" value="HisKA"/>
    <property type="match status" value="1"/>
</dbReference>
<evidence type="ECO:0000256" key="6">
    <source>
        <dbReference type="SAM" id="Coils"/>
    </source>
</evidence>
<dbReference type="Gene3D" id="3.30.450.40">
    <property type="match status" value="1"/>
</dbReference>
<gene>
    <name evidence="9" type="ORF">NEA10_15320</name>
</gene>
<dbReference type="RefSeq" id="WP_252662093.1">
    <property type="nucleotide sequence ID" value="NZ_CP098611.1"/>
</dbReference>
<evidence type="ECO:0000259" key="7">
    <source>
        <dbReference type="PROSITE" id="PS50011"/>
    </source>
</evidence>
<evidence type="ECO:0000256" key="5">
    <source>
        <dbReference type="ARBA" id="ARBA00023012"/>
    </source>
</evidence>
<keyword evidence="6" id="KW-0175">Coiled coil</keyword>
<dbReference type="InterPro" id="IPR004358">
    <property type="entry name" value="Sig_transdc_His_kin-like_C"/>
</dbReference>
<dbReference type="SUPFAM" id="SSF47384">
    <property type="entry name" value="Homodimeric domain of signal transducing histidine kinase"/>
    <property type="match status" value="1"/>
</dbReference>
<dbReference type="Gene3D" id="3.40.50.300">
    <property type="entry name" value="P-loop containing nucleotide triphosphate hydrolases"/>
    <property type="match status" value="1"/>
</dbReference>
<dbReference type="InterPro" id="IPR003018">
    <property type="entry name" value="GAF"/>
</dbReference>
<dbReference type="Pfam" id="PF00069">
    <property type="entry name" value="Pkinase"/>
    <property type="match status" value="1"/>
</dbReference>
<dbReference type="SUPFAM" id="SSF55781">
    <property type="entry name" value="GAF domain-like"/>
    <property type="match status" value="1"/>
</dbReference>
<dbReference type="SMART" id="SM00387">
    <property type="entry name" value="HATPase_c"/>
    <property type="match status" value="1"/>
</dbReference>
<protein>
    <recommendedName>
        <fullName evidence="2">histidine kinase</fullName>
        <ecNumber evidence="2">2.7.13.3</ecNumber>
    </recommendedName>
</protein>
<dbReference type="PRINTS" id="PR00344">
    <property type="entry name" value="BCTRLSENSOR"/>
</dbReference>
<dbReference type="InterPro" id="IPR036890">
    <property type="entry name" value="HATPase_C_sf"/>
</dbReference>
<dbReference type="InterPro" id="IPR008271">
    <property type="entry name" value="Ser/Thr_kinase_AS"/>
</dbReference>
<sequence length="1812" mass="204806">MLKLLEYQILETLSESPTTIVYRAVDGPQQRPVILKTLLAEHPKATEIARLQYEYDLVCQLDCSGIVKPYSLEQWQGRPVLVLEDFGGRDLSYWLNLNILDLEQTLCIAQKIAIALGQLHQQHLIHKDLKPENIVFNPHTQELKLIDFSISSRLGKENPCISSPNILQGSLAYMSPEQTGRMNRAVDYRSDFYALGVTLYELLTAQLPFDTDDPMELIYCHIAKPPIPPHEQIADLPESVSAIVLKLMAKTAEDRYQSSYGIQKDLETCLEHWRKTKSIPRFEFASQDQQGTFNIPEKLYGREAEVKQLLDAFDRISQGTSEMLLVAGYSGIGKSALVNEVHKPIVRQRGYFISGKFDQFKRNVPYACLIQALRELVRQLLTEPETRILDWRAKISQALGHNGQVVTDVIPEIELIIGPQPPVSPLPVTESQNRFNLVFRAFIRVFTQPEHPLVVFLDDLQWADPASLQLIHLLIADPDSHHLLMLGAYRDNEVSLSHPLMITLANIKQEGITIETLTLHSLSLDHINHLVGDTLNQPQETVEPLAKLLLSKTQGNPFFITQTFKYLYTENLLQYHQDTNSWFWNLQQLMSIDITDNVVELMVHEIKRLDSSTQTLLQLAACLGSKFDLHILAIVNDTSVPQTAAELWSAIHAGLVIPLARTTVELWSAIHAGFVIPLNNQEPIPEATKNPNNIIFYKFLHDRVQQAAYSLIPEACKQDIHLRVGRRLLDYSKSNTLEERLFDIVNALNLGMNLINDPTERRQLSRLNLDAGLKAKAEAAYASALEYLNAGRKLLPEDVWMTDYELALELYSQSVGVSYIQAQLSEAQVLSEIILKEAKTLLDKIKVYELKIQCFIAQNQMLDALNTALWVLDLLGHPLEVNPDMLELVGPMPTLEEIADYPEMKDPYQLAVLRILAIVSGPAYQARPELLAHIVVNSRNLCVKFGHSALAAYFYGLIGGPNKNIETSYYTGLISLKILEQYPSDTLKCKVHMLFNSFNKHWKESHQLTITALDETIAMGMDIGDVVYAAYCAMWSSGYMVVIGMPLPEVVDKQTMYLELLGKTKQDHGLYPTKMWRQLVQNLQGDAPNTVRLAGDYFEPSDRATLEVGQNRMLLFLLYFAESLLAYLFKDWQTVKEKYPVAGEYKNSALSSLLFCYYHFYEALISCAIYPELSPEEQAIAWDSIQANTAQIEVWQQAAPENYQSKWELIQAEQARLQGQILEAMDYYDRAIASAEQEGFLAEVAIAAERAADFYQSLGREKTANHYLQDAYYAYERWGATAKMKALLQEHPQLYHFVLQQGYSGSTFSTKSTLNPSNSKGKVTVNQSSLTHPAHSNDMLDLGTVLKATQVLSGEICLPQLLEELMTLALENAGAQQGYLVLVEEESLKIAASGQIESSITVDVETKPLAISETQLPLSLIYYVQRTQDSVVLSHAIEEEIFSQDPYIQAHQVQSILCLPIVQQGTFMGLLYLENNLTQGAFTCDRLEILKILSAQAAISIDNARLYRRLTEYSHHLEDKVAERTQELQEKNRDLQSALVELQQTQTQLIQTEKMSSLGQMVAGLAHEINNPISFISGNIMYARNYFQDLEEVIKLYETEFGPLKPSLAKRLEEIDLDFLYKDIQDIFNSMQKGSDRIRSIILGLRNFSRLDESESKMVDLHEGLENTLALVQHRLTSLTPKRVIKVHKIYGDLPQVNCYPSQLNQVFLNLLNNAIDALLPFTDQINPEIKIKTAFVDGNHIQIQLSDNGPGMNEEVSQKIFDPFFTTKPVGKGTGLGLSISYQIITEQHKGQLFCDTQPGQGSQFTIEIPI</sequence>
<reference evidence="9" key="1">
    <citation type="submission" date="2022-06" db="EMBL/GenBank/DDBJ databases">
        <title>Genome sequence of Phormidium yuhuli AB48 isolated from an industrial photobioreactor environment.</title>
        <authorList>
            <person name="Qiu Y."/>
            <person name="Noonan A.J.C."/>
            <person name="Dofher K."/>
            <person name="Koch M."/>
            <person name="Kieft B."/>
            <person name="Lin X."/>
            <person name="Ziels R.M."/>
            <person name="Hallam S.J."/>
        </authorList>
    </citation>
    <scope>NUCLEOTIDE SEQUENCE</scope>
    <source>
        <strain evidence="9">AB48</strain>
    </source>
</reference>
<dbReference type="Pfam" id="PF02518">
    <property type="entry name" value="HATPase_c"/>
    <property type="match status" value="1"/>
</dbReference>
<dbReference type="InterPro" id="IPR027417">
    <property type="entry name" value="P-loop_NTPase"/>
</dbReference>
<dbReference type="PROSITE" id="PS50109">
    <property type="entry name" value="HIS_KIN"/>
    <property type="match status" value="1"/>
</dbReference>
<dbReference type="Gene3D" id="1.10.510.10">
    <property type="entry name" value="Transferase(Phosphotransferase) domain 1"/>
    <property type="match status" value="1"/>
</dbReference>
<dbReference type="PANTHER" id="PTHR43642:SF1">
    <property type="entry name" value="HYBRID SIGNAL TRANSDUCTION HISTIDINE KINASE G"/>
    <property type="match status" value="1"/>
</dbReference>
<dbReference type="PANTHER" id="PTHR43642">
    <property type="entry name" value="HYBRID SIGNAL TRANSDUCTION HISTIDINE KINASE G"/>
    <property type="match status" value="1"/>
</dbReference>
<dbReference type="GO" id="GO:0016301">
    <property type="term" value="F:kinase activity"/>
    <property type="evidence" value="ECO:0007669"/>
    <property type="project" value="UniProtKB-KW"/>
</dbReference>
<dbReference type="PROSITE" id="PS00108">
    <property type="entry name" value="PROTEIN_KINASE_ST"/>
    <property type="match status" value="1"/>
</dbReference>
<evidence type="ECO:0000313" key="10">
    <source>
        <dbReference type="Proteomes" id="UP001056708"/>
    </source>
</evidence>
<keyword evidence="5" id="KW-0902">Two-component regulatory system</keyword>
<dbReference type="Gene3D" id="3.30.565.10">
    <property type="entry name" value="Histidine kinase-like ATPase, C-terminal domain"/>
    <property type="match status" value="1"/>
</dbReference>
<keyword evidence="3" id="KW-0597">Phosphoprotein</keyword>
<evidence type="ECO:0000256" key="1">
    <source>
        <dbReference type="ARBA" id="ARBA00000085"/>
    </source>
</evidence>
<dbReference type="Pfam" id="PF01590">
    <property type="entry name" value="GAF"/>
    <property type="match status" value="1"/>
</dbReference>
<dbReference type="PROSITE" id="PS50011">
    <property type="entry name" value="PROTEIN_KINASE_DOM"/>
    <property type="match status" value="1"/>
</dbReference>
<keyword evidence="4 9" id="KW-0808">Transferase</keyword>
<dbReference type="CDD" id="cd00082">
    <property type="entry name" value="HisKA"/>
    <property type="match status" value="1"/>
</dbReference>
<feature type="domain" description="Protein kinase" evidence="7">
    <location>
        <begin position="7"/>
        <end position="270"/>
    </location>
</feature>
<dbReference type="InterPro" id="IPR000719">
    <property type="entry name" value="Prot_kinase_dom"/>
</dbReference>
<dbReference type="InterPro" id="IPR036097">
    <property type="entry name" value="HisK_dim/P_sf"/>
</dbReference>
<dbReference type="InterPro" id="IPR005467">
    <property type="entry name" value="His_kinase_dom"/>
</dbReference>
<comment type="catalytic activity">
    <reaction evidence="1">
        <text>ATP + protein L-histidine = ADP + protein N-phospho-L-histidine.</text>
        <dbReference type="EC" id="2.7.13.3"/>
    </reaction>
</comment>
<dbReference type="InterPro" id="IPR003661">
    <property type="entry name" value="HisK_dim/P_dom"/>
</dbReference>
<feature type="coiled-coil region" evidence="6">
    <location>
        <begin position="1518"/>
        <end position="1548"/>
    </location>
</feature>
<dbReference type="InterPro" id="IPR041664">
    <property type="entry name" value="AAA_16"/>
</dbReference>
<dbReference type="InterPro" id="IPR011009">
    <property type="entry name" value="Kinase-like_dom_sf"/>
</dbReference>
<evidence type="ECO:0000256" key="2">
    <source>
        <dbReference type="ARBA" id="ARBA00012438"/>
    </source>
</evidence>
<evidence type="ECO:0000256" key="3">
    <source>
        <dbReference type="ARBA" id="ARBA00022553"/>
    </source>
</evidence>
<dbReference type="SUPFAM" id="SSF56112">
    <property type="entry name" value="Protein kinase-like (PK-like)"/>
    <property type="match status" value="1"/>
</dbReference>
<dbReference type="CDD" id="cd14014">
    <property type="entry name" value="STKc_PknB_like"/>
    <property type="match status" value="1"/>
</dbReference>
<dbReference type="SUPFAM" id="SSF55874">
    <property type="entry name" value="ATPase domain of HSP90 chaperone/DNA topoisomerase II/histidine kinase"/>
    <property type="match status" value="1"/>
</dbReference>
<dbReference type="Gene3D" id="3.30.200.20">
    <property type="entry name" value="Phosphorylase Kinase, domain 1"/>
    <property type="match status" value="1"/>
</dbReference>
<accession>A0ABY5ALW6</accession>
<proteinExistence type="predicted"/>
<dbReference type="InterPro" id="IPR053159">
    <property type="entry name" value="Hybrid_Histidine_Kinase"/>
</dbReference>
<dbReference type="EMBL" id="CP098611">
    <property type="protein sequence ID" value="USR90207.1"/>
    <property type="molecule type" value="Genomic_DNA"/>
</dbReference>
<evidence type="ECO:0000256" key="4">
    <source>
        <dbReference type="ARBA" id="ARBA00022777"/>
    </source>
</evidence>
<dbReference type="InterPro" id="IPR003594">
    <property type="entry name" value="HATPase_dom"/>
</dbReference>
<dbReference type="Gene3D" id="1.10.287.130">
    <property type="match status" value="1"/>
</dbReference>
<dbReference type="SMART" id="SM00065">
    <property type="entry name" value="GAF"/>
    <property type="match status" value="1"/>
</dbReference>
<dbReference type="InterPro" id="IPR029016">
    <property type="entry name" value="GAF-like_dom_sf"/>
</dbReference>
<feature type="domain" description="Histidine kinase" evidence="8">
    <location>
        <begin position="1564"/>
        <end position="1812"/>
    </location>
</feature>
<name>A0ABY5ALW6_9CYAN</name>
<dbReference type="EC" id="2.7.13.3" evidence="2"/>
<organism evidence="9 10">
    <name type="scientific">Phormidium yuhuli AB48</name>
    <dbReference type="NCBI Taxonomy" id="2940671"/>
    <lineage>
        <taxon>Bacteria</taxon>
        <taxon>Bacillati</taxon>
        <taxon>Cyanobacteriota</taxon>
        <taxon>Cyanophyceae</taxon>
        <taxon>Oscillatoriophycideae</taxon>
        <taxon>Oscillatoriales</taxon>
        <taxon>Oscillatoriaceae</taxon>
        <taxon>Phormidium</taxon>
        <taxon>Phormidium yuhuli</taxon>
    </lineage>
</organism>